<keyword evidence="1" id="KW-0472">Membrane</keyword>
<gene>
    <name evidence="2" type="ORF">GCM10009867_25310</name>
</gene>
<reference evidence="2 3" key="1">
    <citation type="journal article" date="2019" name="Int. J. Syst. Evol. Microbiol.">
        <title>The Global Catalogue of Microorganisms (GCM) 10K type strain sequencing project: providing services to taxonomists for standard genome sequencing and annotation.</title>
        <authorList>
            <consortium name="The Broad Institute Genomics Platform"/>
            <consortium name="The Broad Institute Genome Sequencing Center for Infectious Disease"/>
            <person name="Wu L."/>
            <person name="Ma J."/>
        </authorList>
    </citation>
    <scope>NUCLEOTIDE SEQUENCE [LARGE SCALE GENOMIC DNA]</scope>
    <source>
        <strain evidence="2 3">JCM 16378</strain>
    </source>
</reference>
<sequence length="165" mass="16783">MKNYLGIAVSIGVLAAVWTQVSVSLELVTWVGFLAWACYFAAGTGRVGFTRGLAANVSGLVYGWLVAAFIGVATFEGSLAIAVGIVAALMCLQAAWPTLSFIPGAFVGAAAYFGTAFSFWPTLIALVVGALLGWTSGLLGARLQTAISGRAPVAEPPAGPVQATA</sequence>
<organism evidence="2 3">
    <name type="scientific">Pedococcus aerophilus</name>
    <dbReference type="NCBI Taxonomy" id="436356"/>
    <lineage>
        <taxon>Bacteria</taxon>
        <taxon>Bacillati</taxon>
        <taxon>Actinomycetota</taxon>
        <taxon>Actinomycetes</taxon>
        <taxon>Micrococcales</taxon>
        <taxon>Intrasporangiaceae</taxon>
        <taxon>Pedococcus</taxon>
    </lineage>
</organism>
<dbReference type="Proteomes" id="UP001501326">
    <property type="component" value="Unassembled WGS sequence"/>
</dbReference>
<protein>
    <submittedName>
        <fullName evidence="2">DUF1097 domain-containing protein</fullName>
    </submittedName>
</protein>
<feature type="transmembrane region" description="Helical" evidence="1">
    <location>
        <begin position="29"/>
        <end position="49"/>
    </location>
</feature>
<evidence type="ECO:0000313" key="3">
    <source>
        <dbReference type="Proteomes" id="UP001501326"/>
    </source>
</evidence>
<dbReference type="EMBL" id="BAAARN010000003">
    <property type="protein sequence ID" value="GAA2737576.1"/>
    <property type="molecule type" value="Genomic_DNA"/>
</dbReference>
<accession>A0ABN3URT2</accession>
<comment type="caution">
    <text evidence="2">The sequence shown here is derived from an EMBL/GenBank/DDBJ whole genome shotgun (WGS) entry which is preliminary data.</text>
</comment>
<dbReference type="InterPro" id="IPR009476">
    <property type="entry name" value="DUF1097"/>
</dbReference>
<dbReference type="RefSeq" id="WP_344193939.1">
    <property type="nucleotide sequence ID" value="NZ_BAAARN010000003.1"/>
</dbReference>
<name>A0ABN3URT2_9MICO</name>
<keyword evidence="1" id="KW-1133">Transmembrane helix</keyword>
<evidence type="ECO:0000256" key="1">
    <source>
        <dbReference type="SAM" id="Phobius"/>
    </source>
</evidence>
<keyword evidence="3" id="KW-1185">Reference proteome</keyword>
<keyword evidence="1" id="KW-0812">Transmembrane</keyword>
<evidence type="ECO:0000313" key="2">
    <source>
        <dbReference type="EMBL" id="GAA2737576.1"/>
    </source>
</evidence>
<feature type="transmembrane region" description="Helical" evidence="1">
    <location>
        <begin position="110"/>
        <end position="134"/>
    </location>
</feature>
<feature type="transmembrane region" description="Helical" evidence="1">
    <location>
        <begin position="61"/>
        <end position="90"/>
    </location>
</feature>
<dbReference type="Pfam" id="PF06496">
    <property type="entry name" value="DUF1097"/>
    <property type="match status" value="1"/>
</dbReference>
<proteinExistence type="predicted"/>